<evidence type="ECO:0000313" key="2">
    <source>
        <dbReference type="Ensembl" id="ENSSFAP00005031089.1"/>
    </source>
</evidence>
<accession>A0A672HQ92</accession>
<dbReference type="InterPro" id="IPR015655">
    <property type="entry name" value="PP2C"/>
</dbReference>
<evidence type="ECO:0000259" key="1">
    <source>
        <dbReference type="PROSITE" id="PS51746"/>
    </source>
</evidence>
<keyword evidence="3" id="KW-1185">Reference proteome</keyword>
<dbReference type="PANTHER" id="PTHR13832:SF233">
    <property type="entry name" value="PROTEIN PHOSPHATASE 1F"/>
    <property type="match status" value="1"/>
</dbReference>
<reference evidence="2" key="3">
    <citation type="submission" date="2025-09" db="UniProtKB">
        <authorList>
            <consortium name="Ensembl"/>
        </authorList>
    </citation>
    <scope>IDENTIFICATION</scope>
</reference>
<dbReference type="InterPro" id="IPR001932">
    <property type="entry name" value="PPM-type_phosphatase-like_dom"/>
</dbReference>
<organism evidence="2 3">
    <name type="scientific">Salarias fasciatus</name>
    <name type="common">Jewelled blenny</name>
    <name type="synonym">Blennius fasciatus</name>
    <dbReference type="NCBI Taxonomy" id="181472"/>
    <lineage>
        <taxon>Eukaryota</taxon>
        <taxon>Metazoa</taxon>
        <taxon>Chordata</taxon>
        <taxon>Craniata</taxon>
        <taxon>Vertebrata</taxon>
        <taxon>Euteleostomi</taxon>
        <taxon>Actinopterygii</taxon>
        <taxon>Neopterygii</taxon>
        <taxon>Teleostei</taxon>
        <taxon>Neoteleostei</taxon>
        <taxon>Acanthomorphata</taxon>
        <taxon>Ovalentaria</taxon>
        <taxon>Blenniimorphae</taxon>
        <taxon>Blenniiformes</taxon>
        <taxon>Blennioidei</taxon>
        <taxon>Blenniidae</taxon>
        <taxon>Salariinae</taxon>
        <taxon>Salarias</taxon>
    </lineage>
</organism>
<dbReference type="PROSITE" id="PS51746">
    <property type="entry name" value="PPM_2"/>
    <property type="match status" value="1"/>
</dbReference>
<dbReference type="GO" id="GO:0005634">
    <property type="term" value="C:nucleus"/>
    <property type="evidence" value="ECO:0007669"/>
    <property type="project" value="TreeGrafter"/>
</dbReference>
<dbReference type="SMART" id="SM00332">
    <property type="entry name" value="PP2Cc"/>
    <property type="match status" value="1"/>
</dbReference>
<dbReference type="Pfam" id="PF00481">
    <property type="entry name" value="PP2C"/>
    <property type="match status" value="1"/>
</dbReference>
<dbReference type="GO" id="GO:0005829">
    <property type="term" value="C:cytosol"/>
    <property type="evidence" value="ECO:0007669"/>
    <property type="project" value="TreeGrafter"/>
</dbReference>
<dbReference type="Ensembl" id="ENSSFAT00005032217.1">
    <property type="protein sequence ID" value="ENSSFAP00005031089.1"/>
    <property type="gene ID" value="ENSSFAG00005015788.1"/>
</dbReference>
<reference evidence="2" key="1">
    <citation type="submission" date="2019-06" db="EMBL/GenBank/DDBJ databases">
        <authorList>
            <consortium name="Wellcome Sanger Institute Data Sharing"/>
        </authorList>
    </citation>
    <scope>NUCLEOTIDE SEQUENCE [LARGE SCALE GENOMIC DNA]</scope>
</reference>
<protein>
    <submittedName>
        <fullName evidence="2">Protein phosphatase, Mg2+/Mn2+ dependent, 1F</fullName>
    </submittedName>
</protein>
<dbReference type="PANTHER" id="PTHR13832">
    <property type="entry name" value="PROTEIN PHOSPHATASE 2C"/>
    <property type="match status" value="1"/>
</dbReference>
<sequence length="309" mass="34140">MNEVYCLFTCSKSDQTLFQSSILCKTDSSCVCSVLESDSVQRLFLNKLTEVVKTWHQRLPRCPMEDRHVMLAEFNQLFGKTRARAFYAVSAGDASLKAPPAAETLEQRRVSTMSVCPQRLRSGQHHRGRLCFRDRTCRCPGSRDSQALLVRVGVSRRTRSSGSRTWGGLRDLLGCWRVNGTYAVSRAIGDFDQKPYVSSEADCSTLRLQGDEDYLLLACDGFFDAVKPSEVPDLVLRALRRTPDPDEDGDAPATGADVAQRLVAHAKAAGSSDNITVMVVFLKAPEQLLEAHCVTAPQDSQHALHVSIS</sequence>
<name>A0A672HQ92_SALFA</name>
<reference evidence="2" key="2">
    <citation type="submission" date="2025-08" db="UniProtKB">
        <authorList>
            <consortium name="Ensembl"/>
        </authorList>
    </citation>
    <scope>IDENTIFICATION</scope>
</reference>
<dbReference type="SUPFAM" id="SSF81606">
    <property type="entry name" value="PP2C-like"/>
    <property type="match status" value="1"/>
</dbReference>
<dbReference type="AlphaFoldDB" id="A0A672HQ92"/>
<evidence type="ECO:0000313" key="3">
    <source>
        <dbReference type="Proteomes" id="UP000472267"/>
    </source>
</evidence>
<dbReference type="InterPro" id="IPR036457">
    <property type="entry name" value="PPM-type-like_dom_sf"/>
</dbReference>
<dbReference type="CDD" id="cd00143">
    <property type="entry name" value="PP2Cc"/>
    <property type="match status" value="1"/>
</dbReference>
<dbReference type="Proteomes" id="UP000472267">
    <property type="component" value="Chromosome 12"/>
</dbReference>
<dbReference type="Gene3D" id="3.60.40.10">
    <property type="entry name" value="PPM-type phosphatase domain"/>
    <property type="match status" value="1"/>
</dbReference>
<feature type="domain" description="PPM-type phosphatase" evidence="1">
    <location>
        <begin position="48"/>
        <end position="282"/>
    </location>
</feature>
<dbReference type="GO" id="GO:0004722">
    <property type="term" value="F:protein serine/threonine phosphatase activity"/>
    <property type="evidence" value="ECO:0007669"/>
    <property type="project" value="InterPro"/>
</dbReference>
<dbReference type="InParanoid" id="A0A672HQ92"/>
<proteinExistence type="predicted"/>